<gene>
    <name evidence="3" type="ORF">PGT21_025396</name>
    <name evidence="4" type="ORF">PGTUg99_003687</name>
</gene>
<evidence type="ECO:0000313" key="6">
    <source>
        <dbReference type="Proteomes" id="UP000325313"/>
    </source>
</evidence>
<reference evidence="5 6" key="1">
    <citation type="submission" date="2019-05" db="EMBL/GenBank/DDBJ databases">
        <title>Emergence of the Ug99 lineage of the wheat stem rust pathogen through somatic hybridization.</title>
        <authorList>
            <person name="Li F."/>
            <person name="Upadhyaya N.M."/>
            <person name="Sperschneider J."/>
            <person name="Matny O."/>
            <person name="Nguyen-Phuc H."/>
            <person name="Mago R."/>
            <person name="Raley C."/>
            <person name="Miller M.E."/>
            <person name="Silverstein K.A.T."/>
            <person name="Henningsen E."/>
            <person name="Hirsch C.D."/>
            <person name="Visser B."/>
            <person name="Pretorius Z.A."/>
            <person name="Steffenson B.J."/>
            <person name="Schwessinger B."/>
            <person name="Dodds P.N."/>
            <person name="Figueroa M."/>
        </authorList>
    </citation>
    <scope>NUCLEOTIDE SEQUENCE [LARGE SCALE GENOMIC DNA]</scope>
    <source>
        <strain evidence="3">21-0</strain>
        <strain evidence="4 6">Ug99</strain>
    </source>
</reference>
<protein>
    <recommendedName>
        <fullName evidence="2">Tet-like 2OG-Fe(II) oxygenase domain-containing protein</fullName>
    </recommendedName>
</protein>
<accession>A0A5B0NR28</accession>
<feature type="coiled-coil region" evidence="1">
    <location>
        <begin position="119"/>
        <end position="153"/>
    </location>
</feature>
<proteinExistence type="predicted"/>
<dbReference type="AlphaFoldDB" id="A0A5B0NR28"/>
<comment type="caution">
    <text evidence="3">The sequence shown here is derived from an EMBL/GenBank/DDBJ whole genome shotgun (WGS) entry which is preliminary data.</text>
</comment>
<evidence type="ECO:0000313" key="4">
    <source>
        <dbReference type="EMBL" id="KAA1134528.1"/>
    </source>
</evidence>
<dbReference type="Pfam" id="PF20515">
    <property type="entry name" value="2OG-FeII_Oxy_6"/>
    <property type="match status" value="1"/>
</dbReference>
<organism evidence="3 5">
    <name type="scientific">Puccinia graminis f. sp. tritici</name>
    <dbReference type="NCBI Taxonomy" id="56615"/>
    <lineage>
        <taxon>Eukaryota</taxon>
        <taxon>Fungi</taxon>
        <taxon>Dikarya</taxon>
        <taxon>Basidiomycota</taxon>
        <taxon>Pucciniomycotina</taxon>
        <taxon>Pucciniomycetes</taxon>
        <taxon>Pucciniales</taxon>
        <taxon>Pucciniaceae</taxon>
        <taxon>Puccinia</taxon>
    </lineage>
</organism>
<keyword evidence="1" id="KW-0175">Coiled coil</keyword>
<sequence length="525" mass="60109">MQFCTTSALRYLDKIFIPHTAEIQTLSPATDALTRQTTLTYSKFRHRTNSHSHRFELITVRSQIVWLGLTLAELEAFTSLPVRLRFAHGRSLSLKYTFGAKEAQFQHSTFTQTRQITLRKAYLAERKRKNRSKKHAEERTSELSLTLDDTERRHTITNCNSINHHRDKRLVIEPIDPAMHARQDKITWSSKRYIKLELFPHMLGNNPDRLPTSAEFEHCNNLIKNFRLFNHGKVVIHDKKDNSKIIALIEFTPFDQMTPNGLADINYITRFLHSAKQFVNAVGSETRSWGGRMFAIGWRKAMVGFQLIGLYRNKAAIDRSPQAYESLMKKSEQASSILGRLFRQLANVAFADNQEVMNQNSIPSIGQPDFGIPLGDDDCAPNLTFTSDDFFNPPHCDTKDLSEFAFGLFTPVNKGDWSLPNTRQSSPIPGRTFVFPDYRCGIDLSKNNGVVKMVWRAKDVRHCTIYSANTSIYDQIGMSLQINKKTAKTSHNIKSGSIYERPAYKDVPKEKLYIGNVQHYVKGLL</sequence>
<evidence type="ECO:0000259" key="2">
    <source>
        <dbReference type="Pfam" id="PF20515"/>
    </source>
</evidence>
<name>A0A5B0NR28_PUCGR</name>
<keyword evidence="5" id="KW-1185">Reference proteome</keyword>
<dbReference type="EMBL" id="VDEP01000052">
    <property type="protein sequence ID" value="KAA1134528.1"/>
    <property type="molecule type" value="Genomic_DNA"/>
</dbReference>
<dbReference type="EMBL" id="VSWC01000092">
    <property type="protein sequence ID" value="KAA1091112.1"/>
    <property type="molecule type" value="Genomic_DNA"/>
</dbReference>
<evidence type="ECO:0000313" key="3">
    <source>
        <dbReference type="EMBL" id="KAA1091112.1"/>
    </source>
</evidence>
<dbReference type="Proteomes" id="UP000325313">
    <property type="component" value="Unassembled WGS sequence"/>
</dbReference>
<dbReference type="OrthoDB" id="10290273at2759"/>
<dbReference type="InterPro" id="IPR046798">
    <property type="entry name" value="2OG-FeII_Oxy_6"/>
</dbReference>
<evidence type="ECO:0000256" key="1">
    <source>
        <dbReference type="SAM" id="Coils"/>
    </source>
</evidence>
<dbReference type="Proteomes" id="UP000324748">
    <property type="component" value="Unassembled WGS sequence"/>
</dbReference>
<feature type="domain" description="Tet-like 2OG-Fe(II) oxygenase" evidence="2">
    <location>
        <begin position="259"/>
        <end position="467"/>
    </location>
</feature>
<evidence type="ECO:0000313" key="5">
    <source>
        <dbReference type="Proteomes" id="UP000324748"/>
    </source>
</evidence>